<dbReference type="AlphaFoldDB" id="A0AAU8ETU1"/>
<organism evidence="1">
    <name type="scientific">Arthrobacter sp. K5</name>
    <dbReference type="NCBI Taxonomy" id="2839623"/>
    <lineage>
        <taxon>Bacteria</taxon>
        <taxon>Bacillati</taxon>
        <taxon>Actinomycetota</taxon>
        <taxon>Actinomycetes</taxon>
        <taxon>Micrococcales</taxon>
        <taxon>Micrococcaceae</taxon>
        <taxon>Arthrobacter</taxon>
    </lineage>
</organism>
<dbReference type="RefSeq" id="WP_353712910.1">
    <property type="nucleotide sequence ID" value="NZ_CP159279.1"/>
</dbReference>
<protein>
    <submittedName>
        <fullName evidence="1">Uncharacterized protein</fullName>
    </submittedName>
</protein>
<proteinExistence type="predicted"/>
<sequence length="51" mass="5290">MAISGMPETYCRGGDAMTYVLAVDTNGALWLYRGNGLGGFSGRTAAGTGWD</sequence>
<accession>A0AAU8ETU1</accession>
<reference evidence="1" key="1">
    <citation type="submission" date="2024-06" db="EMBL/GenBank/DDBJ databases">
        <title>Biodegradation of dimethachlon by Arthrobacter sp. K5: mechanistic insights and ecological implications.</title>
        <authorList>
            <person name="Hu S."/>
            <person name="Lu P."/>
        </authorList>
    </citation>
    <scope>NUCLEOTIDE SEQUENCE</scope>
    <source>
        <strain evidence="1">K5</strain>
    </source>
</reference>
<gene>
    <name evidence="1" type="ORF">ABRP34_08730</name>
</gene>
<dbReference type="EMBL" id="CP159279">
    <property type="protein sequence ID" value="XCH13043.1"/>
    <property type="molecule type" value="Genomic_DNA"/>
</dbReference>
<name>A0AAU8ETU1_9MICC</name>
<evidence type="ECO:0000313" key="1">
    <source>
        <dbReference type="EMBL" id="XCH13043.1"/>
    </source>
</evidence>